<dbReference type="Proteomes" id="UP000254889">
    <property type="component" value="Chromosome"/>
</dbReference>
<keyword evidence="5 9" id="KW-0812">Transmembrane</keyword>
<name>A0A345ZYV6_9HYPH</name>
<keyword evidence="12" id="KW-1185">Reference proteome</keyword>
<feature type="transmembrane region" description="Helical" evidence="9">
    <location>
        <begin position="91"/>
        <end position="112"/>
    </location>
</feature>
<keyword evidence="3" id="KW-1003">Cell membrane</keyword>
<dbReference type="RefSeq" id="WP_115692482.1">
    <property type="nucleotide sequence ID" value="NZ_CP031417.1"/>
</dbReference>
<reference evidence="11 12" key="1">
    <citation type="submission" date="2018-07" db="EMBL/GenBank/DDBJ databases">
        <authorList>
            <person name="Quirk P.G."/>
            <person name="Krulwich T.A."/>
        </authorList>
    </citation>
    <scope>NUCLEOTIDE SEQUENCE [LARGE SCALE GENOMIC DNA]</scope>
    <source>
        <strain evidence="11 12">CC-BB4</strain>
    </source>
</reference>
<dbReference type="GO" id="GO:0022857">
    <property type="term" value="F:transmembrane transporter activity"/>
    <property type="evidence" value="ECO:0007669"/>
    <property type="project" value="UniProtKB-UniRule"/>
</dbReference>
<gene>
    <name evidence="11" type="ORF">DW352_17170</name>
</gene>
<feature type="transmembrane region" description="Helical" evidence="9">
    <location>
        <begin position="21"/>
        <end position="46"/>
    </location>
</feature>
<organism evidence="11 12">
    <name type="scientific">Pseudolabrys taiwanensis</name>
    <dbReference type="NCBI Taxonomy" id="331696"/>
    <lineage>
        <taxon>Bacteria</taxon>
        <taxon>Pseudomonadati</taxon>
        <taxon>Pseudomonadota</taxon>
        <taxon>Alphaproteobacteria</taxon>
        <taxon>Hyphomicrobiales</taxon>
        <taxon>Xanthobacteraceae</taxon>
        <taxon>Pseudolabrys</taxon>
    </lineage>
</organism>
<evidence type="ECO:0000256" key="7">
    <source>
        <dbReference type="ARBA" id="ARBA00023136"/>
    </source>
</evidence>
<evidence type="ECO:0000256" key="5">
    <source>
        <dbReference type="ARBA" id="ARBA00022692"/>
    </source>
</evidence>
<feature type="transmembrane region" description="Helical" evidence="9">
    <location>
        <begin position="52"/>
        <end position="70"/>
    </location>
</feature>
<keyword evidence="6 9" id="KW-1133">Transmembrane helix</keyword>
<dbReference type="KEGG" id="ptaw:DW352_17170"/>
<comment type="subcellular location">
    <subcellularLocation>
        <location evidence="1 9">Cell inner membrane</location>
        <topology evidence="1 9">Multi-pass membrane protein</topology>
    </subcellularLocation>
</comment>
<evidence type="ECO:0000256" key="3">
    <source>
        <dbReference type="ARBA" id="ARBA00022475"/>
    </source>
</evidence>
<evidence type="ECO:0000256" key="6">
    <source>
        <dbReference type="ARBA" id="ARBA00022989"/>
    </source>
</evidence>
<feature type="domain" description="Tripartite ATP-independent periplasmic transporters DctQ component" evidence="10">
    <location>
        <begin position="29"/>
        <end position="158"/>
    </location>
</feature>
<evidence type="ECO:0000256" key="1">
    <source>
        <dbReference type="ARBA" id="ARBA00004429"/>
    </source>
</evidence>
<dbReference type="GO" id="GO:0015740">
    <property type="term" value="P:C4-dicarboxylate transport"/>
    <property type="evidence" value="ECO:0007669"/>
    <property type="project" value="TreeGrafter"/>
</dbReference>
<feature type="transmembrane region" description="Helical" evidence="9">
    <location>
        <begin position="132"/>
        <end position="152"/>
    </location>
</feature>
<proteinExistence type="inferred from homology"/>
<evidence type="ECO:0000256" key="2">
    <source>
        <dbReference type="ARBA" id="ARBA00022448"/>
    </source>
</evidence>
<comment type="subunit">
    <text evidence="9">The complex comprises the extracytoplasmic solute receptor protein and the two transmembrane proteins.</text>
</comment>
<dbReference type="Pfam" id="PF04290">
    <property type="entry name" value="DctQ"/>
    <property type="match status" value="1"/>
</dbReference>
<dbReference type="EMBL" id="CP031417">
    <property type="protein sequence ID" value="AXK82103.1"/>
    <property type="molecule type" value="Genomic_DNA"/>
</dbReference>
<keyword evidence="7 9" id="KW-0472">Membrane</keyword>
<keyword evidence="4 9" id="KW-0997">Cell inner membrane</keyword>
<evidence type="ECO:0000313" key="12">
    <source>
        <dbReference type="Proteomes" id="UP000254889"/>
    </source>
</evidence>
<dbReference type="OrthoDB" id="7866592at2"/>
<evidence type="ECO:0000256" key="4">
    <source>
        <dbReference type="ARBA" id="ARBA00022519"/>
    </source>
</evidence>
<evidence type="ECO:0000256" key="8">
    <source>
        <dbReference type="ARBA" id="ARBA00038436"/>
    </source>
</evidence>
<evidence type="ECO:0000259" key="10">
    <source>
        <dbReference type="Pfam" id="PF04290"/>
    </source>
</evidence>
<dbReference type="InterPro" id="IPR007387">
    <property type="entry name" value="TRAP_DctQ"/>
</dbReference>
<evidence type="ECO:0000256" key="9">
    <source>
        <dbReference type="RuleBase" id="RU369079"/>
    </source>
</evidence>
<dbReference type="GO" id="GO:0005886">
    <property type="term" value="C:plasma membrane"/>
    <property type="evidence" value="ECO:0007669"/>
    <property type="project" value="UniProtKB-SubCell"/>
</dbReference>
<evidence type="ECO:0000313" key="11">
    <source>
        <dbReference type="EMBL" id="AXK82103.1"/>
    </source>
</evidence>
<keyword evidence="2 9" id="KW-0813">Transport</keyword>
<comment type="similarity">
    <text evidence="8 9">Belongs to the TRAP transporter small permease family.</text>
</comment>
<dbReference type="PANTHER" id="PTHR35011:SF2">
    <property type="entry name" value="2,3-DIKETO-L-GULONATE TRAP TRANSPORTER SMALL PERMEASE PROTEIN YIAM"/>
    <property type="match status" value="1"/>
</dbReference>
<accession>A0A345ZYV6</accession>
<comment type="function">
    <text evidence="9">Part of the tripartite ATP-independent periplasmic (TRAP) transport system.</text>
</comment>
<sequence>MRGQAGRGPVDRFIDAIEVAAASFLAVVTLLTFVSVLLRYFFAWSIPDAYDFTRLLLGILIFWGIAVAGYRGDHITVDLLWSASPAWAQRAMDVFAAVVTLIAMIALTWMFAVKVIGTRADNVGTFDLRQPVWIYYLIAWIGLASSVVLLIARTIRLIFWPEILARPDEIHSVE</sequence>
<protein>
    <recommendedName>
        <fullName evidence="9">TRAP transporter small permease protein</fullName>
    </recommendedName>
</protein>
<dbReference type="InterPro" id="IPR055348">
    <property type="entry name" value="DctQ"/>
</dbReference>
<dbReference type="AlphaFoldDB" id="A0A345ZYV6"/>
<dbReference type="PANTHER" id="PTHR35011">
    <property type="entry name" value="2,3-DIKETO-L-GULONATE TRAP TRANSPORTER SMALL PERMEASE PROTEIN YIAM"/>
    <property type="match status" value="1"/>
</dbReference>